<evidence type="ECO:0000313" key="1">
    <source>
        <dbReference type="EMBL" id="EIE21522.1"/>
    </source>
</evidence>
<reference evidence="1 2" key="1">
    <citation type="journal article" date="2012" name="Genome Biol.">
        <title>The genome of the polar eukaryotic microalga coccomyxa subellipsoidea reveals traits of cold adaptation.</title>
        <authorList>
            <person name="Blanc G."/>
            <person name="Agarkova I."/>
            <person name="Grimwood J."/>
            <person name="Kuo A."/>
            <person name="Brueggeman A."/>
            <person name="Dunigan D."/>
            <person name="Gurnon J."/>
            <person name="Ladunga I."/>
            <person name="Lindquist E."/>
            <person name="Lucas S."/>
            <person name="Pangilinan J."/>
            <person name="Proschold T."/>
            <person name="Salamov A."/>
            <person name="Schmutz J."/>
            <person name="Weeks D."/>
            <person name="Yamada T."/>
            <person name="Claverie J.M."/>
            <person name="Grigoriev I."/>
            <person name="Van Etten J."/>
            <person name="Lomsadze A."/>
            <person name="Borodovsky M."/>
        </authorList>
    </citation>
    <scope>NUCLEOTIDE SEQUENCE [LARGE SCALE GENOMIC DNA]</scope>
    <source>
        <strain evidence="1 2">C-169</strain>
    </source>
</reference>
<sequence length="282" mass="30445">MVLLADQAKTLMEAISWSGGFPMLRGGVVTFSLKPTQPFCITVQPKPNFSGSDQDAGWVGVLVSKDSANIVLRHKGAIHVVPTADARTGAATATGYELDRWLSYWVSFDPDTCTLKYGVGHHMEETTMITYGLPSDMGGLFITTPKLVTLQGYTAGPVERRSIFEAKLSTLDGHEAATVEFARCPLIANPPSLVMDSSRLTLLDLGRRAFLPSSDLPPACQVLYQHLSQPCIDLDWSPEGGSCRLTDAIRHSLSTPGALLHTRCQASPLPCPAPGILQLRLI</sequence>
<dbReference type="EMBL" id="AGSI01000012">
    <property type="protein sequence ID" value="EIE21522.1"/>
    <property type="molecule type" value="Genomic_DNA"/>
</dbReference>
<name>I0YT03_COCSC</name>
<dbReference type="OrthoDB" id="5946895at2759"/>
<organism evidence="1 2">
    <name type="scientific">Coccomyxa subellipsoidea (strain C-169)</name>
    <name type="common">Green microalga</name>
    <dbReference type="NCBI Taxonomy" id="574566"/>
    <lineage>
        <taxon>Eukaryota</taxon>
        <taxon>Viridiplantae</taxon>
        <taxon>Chlorophyta</taxon>
        <taxon>core chlorophytes</taxon>
        <taxon>Trebouxiophyceae</taxon>
        <taxon>Trebouxiophyceae incertae sedis</taxon>
        <taxon>Coccomyxaceae</taxon>
        <taxon>Coccomyxa</taxon>
        <taxon>Coccomyxa subellipsoidea</taxon>
    </lineage>
</organism>
<accession>I0YT03</accession>
<dbReference type="KEGG" id="csl:COCSUDRAFT_56737"/>
<dbReference type="GeneID" id="17039506"/>
<dbReference type="RefSeq" id="XP_005646066.1">
    <property type="nucleotide sequence ID" value="XM_005646009.1"/>
</dbReference>
<protein>
    <submittedName>
        <fullName evidence="1">Uncharacterized protein</fullName>
    </submittedName>
</protein>
<proteinExistence type="predicted"/>
<dbReference type="Proteomes" id="UP000007264">
    <property type="component" value="Unassembled WGS sequence"/>
</dbReference>
<keyword evidence="2" id="KW-1185">Reference proteome</keyword>
<gene>
    <name evidence="1" type="ORF">COCSUDRAFT_56737</name>
</gene>
<evidence type="ECO:0000313" key="2">
    <source>
        <dbReference type="Proteomes" id="UP000007264"/>
    </source>
</evidence>
<dbReference type="AlphaFoldDB" id="I0YT03"/>
<comment type="caution">
    <text evidence="1">The sequence shown here is derived from an EMBL/GenBank/DDBJ whole genome shotgun (WGS) entry which is preliminary data.</text>
</comment>